<evidence type="ECO:0000313" key="2">
    <source>
        <dbReference type="EMBL" id="GCE42207.1"/>
    </source>
</evidence>
<dbReference type="RefSeq" id="WP_124394197.1">
    <property type="nucleotide sequence ID" value="NZ_BHYM01000052.1"/>
</dbReference>
<name>A0A402CF77_RHOWR</name>
<dbReference type="PANTHER" id="PTHR33164:SF99">
    <property type="entry name" value="MARR FAMILY REGULATORY PROTEIN"/>
    <property type="match status" value="1"/>
</dbReference>
<sequence length="159" mass="17990">MNESVEPRWLTKEELEAWWALVSLTIRLPAALDAQLQRDAGLTHFEYQVLATLSEAPDRTMRMSELAAMAEGSLSRLSQLVSRLEKRLWVRRTPDPSDGRYTLAVLTEPGWDKVVESAPGHVEAVRNLVFDVLTKPQIRQIASISNRIVRGINPGDRCR</sequence>
<dbReference type="Pfam" id="PF12802">
    <property type="entry name" value="MarR_2"/>
    <property type="match status" value="1"/>
</dbReference>
<gene>
    <name evidence="2" type="ORF">Rhow_006146</name>
</gene>
<keyword evidence="3" id="KW-1185">Reference proteome</keyword>
<feature type="domain" description="HTH marR-type" evidence="1">
    <location>
        <begin position="14"/>
        <end position="150"/>
    </location>
</feature>
<dbReference type="GO" id="GO:0003700">
    <property type="term" value="F:DNA-binding transcription factor activity"/>
    <property type="evidence" value="ECO:0007669"/>
    <property type="project" value="InterPro"/>
</dbReference>
<dbReference type="GO" id="GO:0006950">
    <property type="term" value="P:response to stress"/>
    <property type="evidence" value="ECO:0007669"/>
    <property type="project" value="TreeGrafter"/>
</dbReference>
<organism evidence="2 3">
    <name type="scientific">Rhodococcus wratislaviensis</name>
    <name type="common">Tsukamurella wratislaviensis</name>
    <dbReference type="NCBI Taxonomy" id="44752"/>
    <lineage>
        <taxon>Bacteria</taxon>
        <taxon>Bacillati</taxon>
        <taxon>Actinomycetota</taxon>
        <taxon>Actinomycetes</taxon>
        <taxon>Mycobacteriales</taxon>
        <taxon>Nocardiaceae</taxon>
        <taxon>Rhodococcus</taxon>
    </lineage>
</organism>
<dbReference type="InterPro" id="IPR000835">
    <property type="entry name" value="HTH_MarR-typ"/>
</dbReference>
<protein>
    <submittedName>
        <fullName evidence="2">Transcriptional regulator, MarR family</fullName>
    </submittedName>
</protein>
<dbReference type="PANTHER" id="PTHR33164">
    <property type="entry name" value="TRANSCRIPTIONAL REGULATOR, MARR FAMILY"/>
    <property type="match status" value="1"/>
</dbReference>
<dbReference type="SMART" id="SM00347">
    <property type="entry name" value="HTH_MARR"/>
    <property type="match status" value="1"/>
</dbReference>
<reference evidence="2 3" key="1">
    <citation type="submission" date="2018-11" db="EMBL/GenBank/DDBJ databases">
        <title>Microbial catabolism of amino acid.</title>
        <authorList>
            <person name="Hibi M."/>
            <person name="Ogawa J."/>
        </authorList>
    </citation>
    <scope>NUCLEOTIDE SEQUENCE [LARGE SCALE GENOMIC DNA]</scope>
    <source>
        <strain evidence="2 3">C31-06</strain>
    </source>
</reference>
<dbReference type="PROSITE" id="PS50995">
    <property type="entry name" value="HTH_MARR_2"/>
    <property type="match status" value="1"/>
</dbReference>
<dbReference type="SUPFAM" id="SSF46785">
    <property type="entry name" value="Winged helix' DNA-binding domain"/>
    <property type="match status" value="1"/>
</dbReference>
<dbReference type="Gene3D" id="1.10.10.10">
    <property type="entry name" value="Winged helix-like DNA-binding domain superfamily/Winged helix DNA-binding domain"/>
    <property type="match status" value="1"/>
</dbReference>
<evidence type="ECO:0000313" key="3">
    <source>
        <dbReference type="Proteomes" id="UP000287519"/>
    </source>
</evidence>
<dbReference type="EMBL" id="BHYM01000052">
    <property type="protein sequence ID" value="GCE42207.1"/>
    <property type="molecule type" value="Genomic_DNA"/>
</dbReference>
<dbReference type="AlphaFoldDB" id="A0A402CF77"/>
<dbReference type="InterPro" id="IPR036390">
    <property type="entry name" value="WH_DNA-bd_sf"/>
</dbReference>
<comment type="caution">
    <text evidence="2">The sequence shown here is derived from an EMBL/GenBank/DDBJ whole genome shotgun (WGS) entry which is preliminary data.</text>
</comment>
<proteinExistence type="predicted"/>
<evidence type="ECO:0000259" key="1">
    <source>
        <dbReference type="PROSITE" id="PS50995"/>
    </source>
</evidence>
<dbReference type="OrthoDB" id="8635520at2"/>
<accession>A0A402CF77</accession>
<dbReference type="Proteomes" id="UP000287519">
    <property type="component" value="Unassembled WGS sequence"/>
</dbReference>
<dbReference type="InterPro" id="IPR036388">
    <property type="entry name" value="WH-like_DNA-bd_sf"/>
</dbReference>
<dbReference type="InterPro" id="IPR039422">
    <property type="entry name" value="MarR/SlyA-like"/>
</dbReference>